<dbReference type="Gene3D" id="3.40.30.10">
    <property type="entry name" value="Glutaredoxin"/>
    <property type="match status" value="1"/>
</dbReference>
<accession>A0ABR4CJH5</accession>
<evidence type="ECO:0000313" key="4">
    <source>
        <dbReference type="Proteomes" id="UP001595075"/>
    </source>
</evidence>
<evidence type="ECO:0000313" key="3">
    <source>
        <dbReference type="EMBL" id="KAL2069289.1"/>
    </source>
</evidence>
<name>A0ABR4CJH5_9HELO</name>
<feature type="region of interest" description="Disordered" evidence="1">
    <location>
        <begin position="107"/>
        <end position="127"/>
    </location>
</feature>
<evidence type="ECO:0000256" key="1">
    <source>
        <dbReference type="SAM" id="MobiDB-lite"/>
    </source>
</evidence>
<organism evidence="3 4">
    <name type="scientific">Oculimacula yallundae</name>
    <dbReference type="NCBI Taxonomy" id="86028"/>
    <lineage>
        <taxon>Eukaryota</taxon>
        <taxon>Fungi</taxon>
        <taxon>Dikarya</taxon>
        <taxon>Ascomycota</taxon>
        <taxon>Pezizomycotina</taxon>
        <taxon>Leotiomycetes</taxon>
        <taxon>Helotiales</taxon>
        <taxon>Ploettnerulaceae</taxon>
        <taxon>Oculimacula</taxon>
    </lineage>
</organism>
<keyword evidence="4" id="KW-1185">Reference proteome</keyword>
<dbReference type="InterPro" id="IPR004045">
    <property type="entry name" value="Glutathione_S-Trfase_N"/>
</dbReference>
<dbReference type="PROSITE" id="PS50404">
    <property type="entry name" value="GST_NTER"/>
    <property type="match status" value="1"/>
</dbReference>
<sequence>MEVTLHILPGALYTRRVLIYLHEKDILQHIQISPALSSHSMPSKAYPRTHTTQSTIPKPKGTLPALTLPDGAVIHDSLAIINHLEDLCDTRQRPPSSYSPDRAVEAILGSSNPTKARPSLRGQTSEEQIRNRDITALADEATTLFEQAARHGSSMFVLLQRQDIALSKTALKACRATLGSINKYYIHDPRYGLGEDNDVTAHFEVTIADCVLFSLLQFTKCMYSVDLTDGMAGLERFYEVFEKRESVCVEGPEGEVWDEHLRMLASCWVGETEGVWGWVAERVRICGVYGKVVGGMAGKALMAWIG</sequence>
<gene>
    <name evidence="3" type="ORF">VTL71DRAFT_15627</name>
</gene>
<dbReference type="EMBL" id="JAZHXI010000008">
    <property type="protein sequence ID" value="KAL2069289.1"/>
    <property type="molecule type" value="Genomic_DNA"/>
</dbReference>
<protein>
    <recommendedName>
        <fullName evidence="2">GST N-terminal domain-containing protein</fullName>
    </recommendedName>
</protein>
<comment type="caution">
    <text evidence="3">The sequence shown here is derived from an EMBL/GenBank/DDBJ whole genome shotgun (WGS) entry which is preliminary data.</text>
</comment>
<dbReference type="InterPro" id="IPR036249">
    <property type="entry name" value="Thioredoxin-like_sf"/>
</dbReference>
<reference evidence="3 4" key="1">
    <citation type="journal article" date="2024" name="Commun. Biol.">
        <title>Comparative genomic analysis of thermophilic fungi reveals convergent evolutionary adaptations and gene losses.</title>
        <authorList>
            <person name="Steindorff A.S."/>
            <person name="Aguilar-Pontes M.V."/>
            <person name="Robinson A.J."/>
            <person name="Andreopoulos B."/>
            <person name="LaButti K."/>
            <person name="Kuo A."/>
            <person name="Mondo S."/>
            <person name="Riley R."/>
            <person name="Otillar R."/>
            <person name="Haridas S."/>
            <person name="Lipzen A."/>
            <person name="Grimwood J."/>
            <person name="Schmutz J."/>
            <person name="Clum A."/>
            <person name="Reid I.D."/>
            <person name="Moisan M.C."/>
            <person name="Butler G."/>
            <person name="Nguyen T.T.M."/>
            <person name="Dewar K."/>
            <person name="Conant G."/>
            <person name="Drula E."/>
            <person name="Henrissat B."/>
            <person name="Hansel C."/>
            <person name="Singer S."/>
            <person name="Hutchinson M.I."/>
            <person name="de Vries R.P."/>
            <person name="Natvig D.O."/>
            <person name="Powell A.J."/>
            <person name="Tsang A."/>
            <person name="Grigoriev I.V."/>
        </authorList>
    </citation>
    <scope>NUCLEOTIDE SEQUENCE [LARGE SCALE GENOMIC DNA]</scope>
    <source>
        <strain evidence="3 4">CBS 494.80</strain>
    </source>
</reference>
<feature type="region of interest" description="Disordered" evidence="1">
    <location>
        <begin position="38"/>
        <end position="62"/>
    </location>
</feature>
<dbReference type="Pfam" id="PF13409">
    <property type="entry name" value="GST_N_2"/>
    <property type="match status" value="1"/>
</dbReference>
<dbReference type="Proteomes" id="UP001595075">
    <property type="component" value="Unassembled WGS sequence"/>
</dbReference>
<evidence type="ECO:0000259" key="2">
    <source>
        <dbReference type="PROSITE" id="PS50404"/>
    </source>
</evidence>
<proteinExistence type="predicted"/>
<dbReference type="SUPFAM" id="SSF52833">
    <property type="entry name" value="Thioredoxin-like"/>
    <property type="match status" value="1"/>
</dbReference>
<feature type="domain" description="GST N-terminal" evidence="2">
    <location>
        <begin position="1"/>
        <end position="92"/>
    </location>
</feature>